<reference evidence="2 3" key="1">
    <citation type="submission" date="2024-10" db="EMBL/GenBank/DDBJ databases">
        <title>Updated reference genomes for cyclostephanoid diatoms.</title>
        <authorList>
            <person name="Roberts W.R."/>
            <person name="Alverson A.J."/>
        </authorList>
    </citation>
    <scope>NUCLEOTIDE SEQUENCE [LARGE SCALE GENOMIC DNA]</scope>
    <source>
        <strain evidence="2 3">AJA228-03</strain>
    </source>
</reference>
<organism evidence="2 3">
    <name type="scientific">Cyclostephanos tholiformis</name>
    <dbReference type="NCBI Taxonomy" id="382380"/>
    <lineage>
        <taxon>Eukaryota</taxon>
        <taxon>Sar</taxon>
        <taxon>Stramenopiles</taxon>
        <taxon>Ochrophyta</taxon>
        <taxon>Bacillariophyta</taxon>
        <taxon>Coscinodiscophyceae</taxon>
        <taxon>Thalassiosirophycidae</taxon>
        <taxon>Stephanodiscales</taxon>
        <taxon>Stephanodiscaceae</taxon>
        <taxon>Cyclostephanos</taxon>
    </lineage>
</organism>
<evidence type="ECO:0000313" key="2">
    <source>
        <dbReference type="EMBL" id="KAL3815374.1"/>
    </source>
</evidence>
<feature type="compositionally biased region" description="Basic and acidic residues" evidence="1">
    <location>
        <begin position="326"/>
        <end position="337"/>
    </location>
</feature>
<evidence type="ECO:0000256" key="1">
    <source>
        <dbReference type="SAM" id="MobiDB-lite"/>
    </source>
</evidence>
<dbReference type="AlphaFoldDB" id="A0ABD3RR01"/>
<gene>
    <name evidence="2" type="ORF">ACHAXA_010979</name>
</gene>
<accession>A0ABD3RR01</accession>
<sequence>MPPTDFNQWECAGTKRISINEGEYLPSTTVGGLVSVYRLRPTSNANEDNVSSVGDLHVMITDGVHTFYKSIDCKDIRHMPSEDGKELDRVTSILLRPDDETFKVRYKRLRAQLFGESDDSKNTSTIEVSIRKMCLNNIVRPIWEGSLNDIRLNSYNHLPLFARCALLESDRSDASSGLSLPVMLGDTINRLQKEIDALRKTNRQLQENTLRWKSTSEKLSNRWESEKSELTDRFLTLFNDHKARHAKVLKELEHLRRSKQRTDGNVIDRSGMRRSREAMLLDHEDENDYVTYKNAEVNRLAAGPCSKKGKPVANSQGGGFVNPHTGAREFSHPKDLFSSDEDEDMIT</sequence>
<dbReference type="Proteomes" id="UP001530377">
    <property type="component" value="Unassembled WGS sequence"/>
</dbReference>
<comment type="caution">
    <text evidence="2">The sequence shown here is derived from an EMBL/GenBank/DDBJ whole genome shotgun (WGS) entry which is preliminary data.</text>
</comment>
<evidence type="ECO:0000313" key="3">
    <source>
        <dbReference type="Proteomes" id="UP001530377"/>
    </source>
</evidence>
<name>A0ABD3RR01_9STRA</name>
<protein>
    <submittedName>
        <fullName evidence="2">Uncharacterized protein</fullName>
    </submittedName>
</protein>
<keyword evidence="3" id="KW-1185">Reference proteome</keyword>
<feature type="region of interest" description="Disordered" evidence="1">
    <location>
        <begin position="304"/>
        <end position="347"/>
    </location>
</feature>
<proteinExistence type="predicted"/>
<dbReference type="EMBL" id="JALLPB020000201">
    <property type="protein sequence ID" value="KAL3815374.1"/>
    <property type="molecule type" value="Genomic_DNA"/>
</dbReference>
<feature type="compositionally biased region" description="Acidic residues" evidence="1">
    <location>
        <begin position="338"/>
        <end position="347"/>
    </location>
</feature>